<dbReference type="PANTHER" id="PTHR47445">
    <property type="entry name" value="OS08G0441400 PROTEIN"/>
    <property type="match status" value="1"/>
</dbReference>
<keyword evidence="5" id="KW-1185">Reference proteome</keyword>
<keyword evidence="3" id="KW-1015">Disulfide bond</keyword>
<dbReference type="OrthoDB" id="16284at2759"/>
<accession>A0A1R3J7Y5</accession>
<dbReference type="Gene3D" id="1.10.10.140">
    <property type="entry name" value="Cytochrome c oxidase, subunit VIb"/>
    <property type="match status" value="1"/>
</dbReference>
<sequence>MALETYASGKRDEVQTDVLFKARQACYKSRDEFYACLDKQSDKKPTEMGFAGLLYPVECQSSRNEFVKNCRASWVKHFDRQYCKTKSLKRLLDDKESRRGPLSLPKII</sequence>
<organism evidence="4 5">
    <name type="scientific">Corchorus olitorius</name>
    <dbReference type="NCBI Taxonomy" id="93759"/>
    <lineage>
        <taxon>Eukaryota</taxon>
        <taxon>Viridiplantae</taxon>
        <taxon>Streptophyta</taxon>
        <taxon>Embryophyta</taxon>
        <taxon>Tracheophyta</taxon>
        <taxon>Spermatophyta</taxon>
        <taxon>Magnoliopsida</taxon>
        <taxon>eudicotyledons</taxon>
        <taxon>Gunneridae</taxon>
        <taxon>Pentapetalae</taxon>
        <taxon>rosids</taxon>
        <taxon>malvids</taxon>
        <taxon>Malvales</taxon>
        <taxon>Malvaceae</taxon>
        <taxon>Grewioideae</taxon>
        <taxon>Apeibeae</taxon>
        <taxon>Corchorus</taxon>
    </lineage>
</organism>
<evidence type="ECO:0000313" key="4">
    <source>
        <dbReference type="EMBL" id="OMO90907.1"/>
    </source>
</evidence>
<dbReference type="GO" id="GO:0005739">
    <property type="term" value="C:mitochondrion"/>
    <property type="evidence" value="ECO:0007669"/>
    <property type="project" value="UniProtKB-SubCell"/>
</dbReference>
<evidence type="ECO:0000256" key="1">
    <source>
        <dbReference type="ARBA" id="ARBA00004173"/>
    </source>
</evidence>
<dbReference type="InterPro" id="IPR036549">
    <property type="entry name" value="CX6/COA6-like_sf"/>
</dbReference>
<comment type="caution">
    <text evidence="4">The sequence shown here is derived from an EMBL/GenBank/DDBJ whole genome shotgun (WGS) entry which is preliminary data.</text>
</comment>
<dbReference type="PANTHER" id="PTHR47445:SF1">
    <property type="entry name" value="OS08G0441400 PROTEIN"/>
    <property type="match status" value="1"/>
</dbReference>
<proteinExistence type="predicted"/>
<dbReference type="InterPro" id="IPR048280">
    <property type="entry name" value="COX6B-like"/>
</dbReference>
<reference evidence="5" key="1">
    <citation type="submission" date="2013-09" db="EMBL/GenBank/DDBJ databases">
        <title>Corchorus olitorius genome sequencing.</title>
        <authorList>
            <person name="Alam M."/>
            <person name="Haque M.S."/>
            <person name="Islam M.S."/>
            <person name="Emdad E.M."/>
            <person name="Islam M.M."/>
            <person name="Ahmed B."/>
            <person name="Halim A."/>
            <person name="Hossen Q.M.M."/>
            <person name="Hossain M.Z."/>
            <person name="Ahmed R."/>
            <person name="Khan M.M."/>
            <person name="Islam R."/>
            <person name="Rashid M.M."/>
            <person name="Khan S.A."/>
            <person name="Rahman M.S."/>
            <person name="Alam M."/>
            <person name="Yahiya A.S."/>
            <person name="Khan M.S."/>
            <person name="Azam M.S."/>
            <person name="Haque T."/>
            <person name="Lashkar M.Z.H."/>
            <person name="Akhand A.I."/>
            <person name="Morshed G."/>
            <person name="Roy S."/>
            <person name="Uddin K.S."/>
            <person name="Rabeya T."/>
            <person name="Hossain A.S."/>
            <person name="Chowdhury A."/>
            <person name="Snigdha A.R."/>
            <person name="Mortoza M.S."/>
            <person name="Matin S.A."/>
            <person name="Hoque S.M.E."/>
            <person name="Islam M.K."/>
            <person name="Roy D.K."/>
            <person name="Haider R."/>
            <person name="Moosa M.M."/>
            <person name="Elias S.M."/>
            <person name="Hasan A.M."/>
            <person name="Jahan S."/>
            <person name="Shafiuddin M."/>
            <person name="Mahmood N."/>
            <person name="Shommy N.S."/>
        </authorList>
    </citation>
    <scope>NUCLEOTIDE SEQUENCE [LARGE SCALE GENOMIC DNA]</scope>
    <source>
        <strain evidence="5">cv. O-4</strain>
    </source>
</reference>
<dbReference type="SUPFAM" id="SSF47694">
    <property type="entry name" value="Cytochrome c oxidase subunit h"/>
    <property type="match status" value="1"/>
</dbReference>
<dbReference type="InterPro" id="IPR048282">
    <property type="entry name" value="COA6_pln"/>
</dbReference>
<gene>
    <name evidence="4" type="ORF">COLO4_18789</name>
</gene>
<protein>
    <submittedName>
        <fullName evidence="4">Cytochrome c oxidase, subunit VIb</fullName>
    </submittedName>
</protein>
<dbReference type="Pfam" id="PF02297">
    <property type="entry name" value="COX6B"/>
    <property type="match status" value="1"/>
</dbReference>
<keyword evidence="2" id="KW-0496">Mitochondrion</keyword>
<dbReference type="STRING" id="93759.A0A1R3J7Y5"/>
<evidence type="ECO:0000313" key="5">
    <source>
        <dbReference type="Proteomes" id="UP000187203"/>
    </source>
</evidence>
<evidence type="ECO:0000256" key="2">
    <source>
        <dbReference type="ARBA" id="ARBA00023128"/>
    </source>
</evidence>
<name>A0A1R3J7Y5_9ROSI</name>
<comment type="subcellular location">
    <subcellularLocation>
        <location evidence="1">Mitochondrion</location>
    </subcellularLocation>
</comment>
<dbReference type="EMBL" id="AWUE01016503">
    <property type="protein sequence ID" value="OMO90907.1"/>
    <property type="molecule type" value="Genomic_DNA"/>
</dbReference>
<evidence type="ECO:0000256" key="3">
    <source>
        <dbReference type="ARBA" id="ARBA00023157"/>
    </source>
</evidence>
<dbReference type="AlphaFoldDB" id="A0A1R3J7Y5"/>
<dbReference type="Proteomes" id="UP000187203">
    <property type="component" value="Unassembled WGS sequence"/>
</dbReference>